<evidence type="ECO:0000256" key="5">
    <source>
        <dbReference type="SAM" id="Phobius"/>
    </source>
</evidence>
<dbReference type="FunFam" id="3.30.70.270:FF:000001">
    <property type="entry name" value="Diguanylate cyclase domain protein"/>
    <property type="match status" value="1"/>
</dbReference>
<accession>A0A831RLL2</accession>
<dbReference type="InterPro" id="IPR000160">
    <property type="entry name" value="GGDEF_dom"/>
</dbReference>
<feature type="domain" description="EAL" evidence="6">
    <location>
        <begin position="397"/>
        <end position="649"/>
    </location>
</feature>
<dbReference type="SUPFAM" id="SSF141868">
    <property type="entry name" value="EAL domain-like"/>
    <property type="match status" value="1"/>
</dbReference>
<dbReference type="SUPFAM" id="SSF55073">
    <property type="entry name" value="Nucleotide cyclase"/>
    <property type="match status" value="1"/>
</dbReference>
<feature type="transmembrane region" description="Helical" evidence="5">
    <location>
        <begin position="12"/>
        <end position="33"/>
    </location>
</feature>
<protein>
    <recommendedName>
        <fullName evidence="2">cyclic-guanylate-specific phosphodiesterase</fullName>
        <ecNumber evidence="2">3.1.4.52</ecNumber>
    </recommendedName>
</protein>
<dbReference type="SMART" id="SM00267">
    <property type="entry name" value="GGDEF"/>
    <property type="match status" value="1"/>
</dbReference>
<dbReference type="SMART" id="SM00052">
    <property type="entry name" value="EAL"/>
    <property type="match status" value="1"/>
</dbReference>
<dbReference type="InterPro" id="IPR029787">
    <property type="entry name" value="Nucleotide_cyclase"/>
</dbReference>
<evidence type="ECO:0000256" key="4">
    <source>
        <dbReference type="ARBA" id="ARBA00051114"/>
    </source>
</evidence>
<dbReference type="Gene3D" id="3.30.70.270">
    <property type="match status" value="1"/>
</dbReference>
<proteinExistence type="predicted"/>
<dbReference type="PROSITE" id="PS50883">
    <property type="entry name" value="EAL"/>
    <property type="match status" value="1"/>
</dbReference>
<comment type="catalytic activity">
    <reaction evidence="4">
        <text>3',3'-c-di-GMP + H2O = 5'-phosphoguanylyl(3'-&gt;5')guanosine + H(+)</text>
        <dbReference type="Rhea" id="RHEA:24902"/>
        <dbReference type="ChEBI" id="CHEBI:15377"/>
        <dbReference type="ChEBI" id="CHEBI:15378"/>
        <dbReference type="ChEBI" id="CHEBI:58754"/>
        <dbReference type="ChEBI" id="CHEBI:58805"/>
        <dbReference type="EC" id="3.1.4.52"/>
    </reaction>
    <physiologicalReaction direction="left-to-right" evidence="4">
        <dbReference type="Rhea" id="RHEA:24903"/>
    </physiologicalReaction>
</comment>
<feature type="domain" description="GGDEF" evidence="7">
    <location>
        <begin position="255"/>
        <end position="388"/>
    </location>
</feature>
<dbReference type="PROSITE" id="PS50887">
    <property type="entry name" value="GGDEF"/>
    <property type="match status" value="1"/>
</dbReference>
<dbReference type="EMBL" id="DRKP01000123">
    <property type="protein sequence ID" value="HEB96850.1"/>
    <property type="molecule type" value="Genomic_DNA"/>
</dbReference>
<comment type="caution">
    <text evidence="8">The sequence shown here is derived from an EMBL/GenBank/DDBJ whole genome shotgun (WGS) entry which is preliminary data.</text>
</comment>
<dbReference type="InterPro" id="IPR043128">
    <property type="entry name" value="Rev_trsase/Diguanyl_cyclase"/>
</dbReference>
<name>A0A831RLL2_9GAMM</name>
<keyword evidence="5" id="KW-1133">Transmembrane helix</keyword>
<dbReference type="InterPro" id="IPR035919">
    <property type="entry name" value="EAL_sf"/>
</dbReference>
<dbReference type="Proteomes" id="UP000886251">
    <property type="component" value="Unassembled WGS sequence"/>
</dbReference>
<evidence type="ECO:0000256" key="1">
    <source>
        <dbReference type="ARBA" id="ARBA00001946"/>
    </source>
</evidence>
<keyword evidence="5" id="KW-0812">Transmembrane</keyword>
<dbReference type="CDD" id="cd01948">
    <property type="entry name" value="EAL"/>
    <property type="match status" value="1"/>
</dbReference>
<dbReference type="FunFam" id="3.20.20.450:FF:000001">
    <property type="entry name" value="Cyclic di-GMP phosphodiesterase yahA"/>
    <property type="match status" value="1"/>
</dbReference>
<reference evidence="8" key="1">
    <citation type="journal article" date="2020" name="mSystems">
        <title>Genome- and Community-Level Interaction Insights into Carbon Utilization and Element Cycling Functions of Hydrothermarchaeota in Hydrothermal Sediment.</title>
        <authorList>
            <person name="Zhou Z."/>
            <person name="Liu Y."/>
            <person name="Xu W."/>
            <person name="Pan J."/>
            <person name="Luo Z.H."/>
            <person name="Li M."/>
        </authorList>
    </citation>
    <scope>NUCLEOTIDE SEQUENCE [LARGE SCALE GENOMIC DNA]</scope>
    <source>
        <strain evidence="8">HyVt-443</strain>
    </source>
</reference>
<dbReference type="PANTHER" id="PTHR44757">
    <property type="entry name" value="DIGUANYLATE CYCLASE DGCP"/>
    <property type="match status" value="1"/>
</dbReference>
<evidence type="ECO:0000259" key="7">
    <source>
        <dbReference type="PROSITE" id="PS50887"/>
    </source>
</evidence>
<evidence type="ECO:0000256" key="2">
    <source>
        <dbReference type="ARBA" id="ARBA00012282"/>
    </source>
</evidence>
<keyword evidence="3" id="KW-0973">c-di-GMP</keyword>
<dbReference type="Gene3D" id="3.20.20.450">
    <property type="entry name" value="EAL domain"/>
    <property type="match status" value="1"/>
</dbReference>
<dbReference type="AlphaFoldDB" id="A0A831RLL2"/>
<dbReference type="GO" id="GO:0071111">
    <property type="term" value="F:cyclic-guanylate-specific phosphodiesterase activity"/>
    <property type="evidence" value="ECO:0007669"/>
    <property type="project" value="UniProtKB-EC"/>
</dbReference>
<evidence type="ECO:0000256" key="3">
    <source>
        <dbReference type="ARBA" id="ARBA00022636"/>
    </source>
</evidence>
<dbReference type="InterPro" id="IPR001633">
    <property type="entry name" value="EAL_dom"/>
</dbReference>
<evidence type="ECO:0000313" key="8">
    <source>
        <dbReference type="EMBL" id="HEB96850.1"/>
    </source>
</evidence>
<dbReference type="NCBIfam" id="TIGR00254">
    <property type="entry name" value="GGDEF"/>
    <property type="match status" value="1"/>
</dbReference>
<dbReference type="CDD" id="cd01949">
    <property type="entry name" value="GGDEF"/>
    <property type="match status" value="1"/>
</dbReference>
<dbReference type="PANTHER" id="PTHR44757:SF2">
    <property type="entry name" value="BIOFILM ARCHITECTURE MAINTENANCE PROTEIN MBAA"/>
    <property type="match status" value="1"/>
</dbReference>
<comment type="cofactor">
    <cofactor evidence="1">
        <name>Mg(2+)</name>
        <dbReference type="ChEBI" id="CHEBI:18420"/>
    </cofactor>
</comment>
<dbReference type="Pfam" id="PF00563">
    <property type="entry name" value="EAL"/>
    <property type="match status" value="1"/>
</dbReference>
<organism evidence="8">
    <name type="scientific">Sedimenticola thiotaurini</name>
    <dbReference type="NCBI Taxonomy" id="1543721"/>
    <lineage>
        <taxon>Bacteria</taxon>
        <taxon>Pseudomonadati</taxon>
        <taxon>Pseudomonadota</taxon>
        <taxon>Gammaproteobacteria</taxon>
        <taxon>Chromatiales</taxon>
        <taxon>Sedimenticolaceae</taxon>
        <taxon>Sedimenticola</taxon>
    </lineage>
</organism>
<keyword evidence="5" id="KW-0472">Membrane</keyword>
<dbReference type="InterPro" id="IPR052155">
    <property type="entry name" value="Biofilm_reg_signaling"/>
</dbReference>
<sequence length="651" mass="72887">MDLKALRLSSSSLTSLVLILFILISTGAIIYYAQSTLGEIEDALPVQLAQQESDVITLVTGVNDLKHGIRLARAQLPDADIQGLRAQLEVIHAQLQQIREKYSFRDLIGVSSIHALFNPMLYDVQKWLTDGVYNLAPGSDAVLRIAELRVSDALREARSLSAEASNTSFRILSAQASRMRRFRTVATAMLGAMTLLSLALIYFVLHQQRTMLALRDSEEQIRYRANHDLLTGLPNRASFIEHLEEAVGISRRRNSQIALLFIDLDRFKTINDTLGHAVGDQLIREVGERIRQCVRATDVVARLGGDEFTVLLQDASDVLQVSLIARNIIDQIAWPFQLEGHEVFTSASIGVTVCPGDSSDTTTLLKNADMAMYQAKEKGRNTFRFFTSRMTQRAEEFLSIDKDLRRALEQGELSIEYQPIFRLADRQLVGVEALLRWNHPERGLIAPDTFIPVAEETGLILDLGYWVLSEACLQMSRWHTHQPLYLSVNVSMRQFMGGFGPNQMRWILEESALPADRLVLEITESLLMEDSSKVHGALQDLHRMGIRLAVDDFGTGYSALKYLRDFPVDTLKIDRSFVQNLNGGNGGVSLVETIIAMARGMDLVVVAEGVEDAHQEEVLRRLGCEMVQGFYYSRPLTPGALETLLREQLAS</sequence>
<dbReference type="GO" id="GO:0071732">
    <property type="term" value="P:cellular response to nitric oxide"/>
    <property type="evidence" value="ECO:0007669"/>
    <property type="project" value="UniProtKB-ARBA"/>
</dbReference>
<dbReference type="Pfam" id="PF00990">
    <property type="entry name" value="GGDEF"/>
    <property type="match status" value="1"/>
</dbReference>
<dbReference type="EC" id="3.1.4.52" evidence="2"/>
<evidence type="ECO:0000259" key="6">
    <source>
        <dbReference type="PROSITE" id="PS50883"/>
    </source>
</evidence>
<gene>
    <name evidence="8" type="ORF">ENI96_10530</name>
</gene>
<feature type="transmembrane region" description="Helical" evidence="5">
    <location>
        <begin position="185"/>
        <end position="205"/>
    </location>
</feature>